<reference evidence="3 4" key="1">
    <citation type="submission" date="2021-05" db="EMBL/GenBank/DDBJ databases">
        <title>Molecular characterization for Shewanella algae harboring chromosomal blaOXA-55-like strains isolated from clinical and environment sample.</title>
        <authorList>
            <person name="Ohama Y."/>
            <person name="Aoki K."/>
            <person name="Harada S."/>
            <person name="Moriya K."/>
            <person name="Ishii Y."/>
            <person name="Tateda K."/>
        </authorList>
    </citation>
    <scope>NUCLEOTIDE SEQUENCE [LARGE SCALE GENOMIC DNA]</scope>
    <source>
        <strain evidence="3 4">LMG 23746</strain>
    </source>
</reference>
<dbReference type="InterPro" id="IPR005646">
    <property type="entry name" value="FapA"/>
</dbReference>
<feature type="domain" description="Flagellar Assembly Protein A N-terminal region" evidence="2">
    <location>
        <begin position="89"/>
        <end position="266"/>
    </location>
</feature>
<keyword evidence="1" id="KW-0175">Coiled coil</keyword>
<evidence type="ECO:0000256" key="1">
    <source>
        <dbReference type="SAM" id="Coils"/>
    </source>
</evidence>
<name>A0ABQ4PBC2_9GAMM</name>
<dbReference type="InterPro" id="IPR046866">
    <property type="entry name" value="FapA_N"/>
</dbReference>
<dbReference type="PANTHER" id="PTHR38032:SF1">
    <property type="entry name" value="RNA-BINDING PROTEIN KHPB N-TERMINAL DOMAIN-CONTAINING PROTEIN"/>
    <property type="match status" value="1"/>
</dbReference>
<dbReference type="EMBL" id="BPFB01000010">
    <property type="protein sequence ID" value="GIU44835.1"/>
    <property type="molecule type" value="Genomic_DNA"/>
</dbReference>
<accession>A0ABQ4PBC2</accession>
<keyword evidence="4" id="KW-1185">Reference proteome</keyword>
<dbReference type="Pfam" id="PF20250">
    <property type="entry name" value="FapA_N"/>
    <property type="match status" value="1"/>
</dbReference>
<organism evidence="3 4">
    <name type="scientific">Shewanella algidipiscicola</name>
    <dbReference type="NCBI Taxonomy" id="614070"/>
    <lineage>
        <taxon>Bacteria</taxon>
        <taxon>Pseudomonadati</taxon>
        <taxon>Pseudomonadota</taxon>
        <taxon>Gammaproteobacteria</taxon>
        <taxon>Alteromonadales</taxon>
        <taxon>Shewanellaceae</taxon>
        <taxon>Shewanella</taxon>
    </lineage>
</organism>
<dbReference type="Proteomes" id="UP000761574">
    <property type="component" value="Unassembled WGS sequence"/>
</dbReference>
<gene>
    <name evidence="3" type="ORF">TUM4630_11480</name>
</gene>
<protein>
    <recommendedName>
        <fullName evidence="2">Flagellar Assembly Protein A N-terminal region domain-containing protein</fullName>
    </recommendedName>
</protein>
<dbReference type="Pfam" id="PF03961">
    <property type="entry name" value="FapA"/>
    <property type="match status" value="1"/>
</dbReference>
<evidence type="ECO:0000259" key="2">
    <source>
        <dbReference type="Pfam" id="PF20250"/>
    </source>
</evidence>
<dbReference type="InterPro" id="IPR046865">
    <property type="entry name" value="FapA_b_solenoid"/>
</dbReference>
<dbReference type="InterPro" id="IPR036145">
    <property type="entry name" value="MinC_C_sf"/>
</dbReference>
<proteinExistence type="predicted"/>
<evidence type="ECO:0000313" key="3">
    <source>
        <dbReference type="EMBL" id="GIU44835.1"/>
    </source>
</evidence>
<dbReference type="SUPFAM" id="SSF63848">
    <property type="entry name" value="Cell-division inhibitor MinC, C-terminal domain"/>
    <property type="match status" value="1"/>
</dbReference>
<sequence length="559" mass="61344">METLMLSPELIELSSDGTLAQLKVTPAIHGPISVEMINQLLSLGEFTKLYPLKPVIDKAVIQVNQLIGQDDGHKPQRFNIAERRDGKLEFKIADDKMSAAMTLTAAWGGKEITLPDILNALKKHAICMGLSKLKIQSALQQLAQLRPGEQCTEVIANGKPAINGTHASIERKVPLARERLLQPQKREDGTVDMRNLGAVIMVKPNDVLMVKTPATNGSAGYKVNGDKLQPAAGKDIKMVAGNGTSFLKHDSNTLIASVAGQPVETSNGMQVDDVLQIKDVDIGYGNVDFKGSILITGDVHEGMVVKSSGDITVMGFVDSAYLNAQGDITVSKGVIGRQLKDEQLSTTLEAKGQISAQFVQYSNLTADKDILITKQLLHSHTETQSRLTVSDANGRRGDLVGGIAKANKGIKAVIIGATAGTKTEIYCAMHLGDLKETLKQLDHGIKQMVVARLNIESRLNKLPPKATWQDDELMVEQVKGMLEEKRRIAAECAREEVEYNLLEQEVEDYYRQYRVEAGKHIFANVELHIGPAHQRTQREHGFCIVTNHNQEISFDYNRH</sequence>
<feature type="coiled-coil region" evidence="1">
    <location>
        <begin position="485"/>
        <end position="512"/>
    </location>
</feature>
<dbReference type="PANTHER" id="PTHR38032">
    <property type="entry name" value="POLYMERASE-RELATED"/>
    <property type="match status" value="1"/>
</dbReference>
<evidence type="ECO:0000313" key="4">
    <source>
        <dbReference type="Proteomes" id="UP000761574"/>
    </source>
</evidence>
<comment type="caution">
    <text evidence="3">The sequence shown here is derived from an EMBL/GenBank/DDBJ whole genome shotgun (WGS) entry which is preliminary data.</text>
</comment>